<name>A0A1H7QJH6_9GAMM</name>
<dbReference type="InterPro" id="IPR013976">
    <property type="entry name" value="HDOD"/>
</dbReference>
<dbReference type="Proteomes" id="UP000199256">
    <property type="component" value="Unassembled WGS sequence"/>
</dbReference>
<proteinExistence type="predicted"/>
<dbReference type="EMBL" id="FOAA01000018">
    <property type="protein sequence ID" value="SEL48132.1"/>
    <property type="molecule type" value="Genomic_DNA"/>
</dbReference>
<gene>
    <name evidence="2" type="ORF">SAMN05444515_1186</name>
</gene>
<dbReference type="SUPFAM" id="SSF109604">
    <property type="entry name" value="HD-domain/PDEase-like"/>
    <property type="match status" value="1"/>
</dbReference>
<dbReference type="RefSeq" id="WP_090255132.1">
    <property type="nucleotide sequence ID" value="NZ_FOAA01000018.1"/>
</dbReference>
<sequence length="407" mass="44972">MPAAVDVKDLSALTPIKELSEAGLKRLLEQVEPIRLPAGRKLHASDERESAIYLLDGLISLVCRGNPTRVEGGSDRARLPLFSDRIQGEFALAETPSTLLKVNKQAFSELLNQERTSGYEVVDTEATAEEGAILQQLYLATARKKLELPPMPEVAMRIQKMADDPNVGVNEITQVVQMDPAVAGALLHATNSPLYRTAKQISNIRDAVVRLGFNTTKTLAFNLAMRQTFQSDSSLVRERIHQVWQHSVNVSAIAYVLAKHLRGFDPDRALLAGLMHRIGAVPILNFIGKNQLELSPEAMEEAVNKLNALAGVLVMNYWGMDTELITVVEQADQWMRDEGPKADYCDLVIVSQLFALRDSPKGQTLPRTDEAPAFAKLELGPLDEDLNLEVLKEAEGELQMIRQVLHG</sequence>
<dbReference type="SUPFAM" id="SSF51206">
    <property type="entry name" value="cAMP-binding domain-like"/>
    <property type="match status" value="1"/>
</dbReference>
<evidence type="ECO:0000313" key="2">
    <source>
        <dbReference type="EMBL" id="SEL48132.1"/>
    </source>
</evidence>
<dbReference type="OrthoDB" id="598113at2"/>
<accession>A0A1H7QJH6</accession>
<keyword evidence="3" id="KW-1185">Reference proteome</keyword>
<evidence type="ECO:0000259" key="1">
    <source>
        <dbReference type="PROSITE" id="PS51833"/>
    </source>
</evidence>
<dbReference type="InterPro" id="IPR018490">
    <property type="entry name" value="cNMP-bd_dom_sf"/>
</dbReference>
<organism evidence="2 3">
    <name type="scientific">Ectothiorhodospira marina</name>
    <dbReference type="NCBI Taxonomy" id="1396821"/>
    <lineage>
        <taxon>Bacteria</taxon>
        <taxon>Pseudomonadati</taxon>
        <taxon>Pseudomonadota</taxon>
        <taxon>Gammaproteobacteria</taxon>
        <taxon>Chromatiales</taxon>
        <taxon>Ectothiorhodospiraceae</taxon>
        <taxon>Ectothiorhodospira</taxon>
    </lineage>
</organism>
<dbReference type="PANTHER" id="PTHR33525:SF3">
    <property type="entry name" value="RIBONUCLEASE Y"/>
    <property type="match status" value="1"/>
</dbReference>
<dbReference type="STRING" id="1396821.SAMN05444515_1186"/>
<dbReference type="PROSITE" id="PS51833">
    <property type="entry name" value="HDOD"/>
    <property type="match status" value="1"/>
</dbReference>
<dbReference type="InterPro" id="IPR052340">
    <property type="entry name" value="RNase_Y/CdgJ"/>
</dbReference>
<evidence type="ECO:0000313" key="3">
    <source>
        <dbReference type="Proteomes" id="UP000199256"/>
    </source>
</evidence>
<feature type="domain" description="HDOD" evidence="1">
    <location>
        <begin position="148"/>
        <end position="334"/>
    </location>
</feature>
<dbReference type="Pfam" id="PF08668">
    <property type="entry name" value="HDOD"/>
    <property type="match status" value="1"/>
</dbReference>
<dbReference type="PANTHER" id="PTHR33525">
    <property type="match status" value="1"/>
</dbReference>
<dbReference type="AlphaFoldDB" id="A0A1H7QJH6"/>
<protein>
    <submittedName>
        <fullName evidence="2">HD-like signal output (HDOD) domain, no enzymatic activity</fullName>
    </submittedName>
</protein>
<dbReference type="Gene3D" id="1.10.3210.10">
    <property type="entry name" value="Hypothetical protein af1432"/>
    <property type="match status" value="1"/>
</dbReference>
<reference evidence="3" key="1">
    <citation type="submission" date="2016-10" db="EMBL/GenBank/DDBJ databases">
        <authorList>
            <person name="Varghese N."/>
            <person name="Submissions S."/>
        </authorList>
    </citation>
    <scope>NUCLEOTIDE SEQUENCE [LARGE SCALE GENOMIC DNA]</scope>
    <source>
        <strain evidence="3">DSM 241</strain>
    </source>
</reference>